<dbReference type="Proteomes" id="UP001054889">
    <property type="component" value="Unassembled WGS sequence"/>
</dbReference>
<reference evidence="2" key="1">
    <citation type="journal article" date="2018" name="DNA Res.">
        <title>Multiple hybrid de novo genome assembly of finger millet, an orphan allotetraploid crop.</title>
        <authorList>
            <person name="Hatakeyama M."/>
            <person name="Aluri S."/>
            <person name="Balachadran M.T."/>
            <person name="Sivarajan S.R."/>
            <person name="Patrignani A."/>
            <person name="Gruter S."/>
            <person name="Poveda L."/>
            <person name="Shimizu-Inatsugi R."/>
            <person name="Baeten J."/>
            <person name="Francoijs K.J."/>
            <person name="Nataraja K.N."/>
            <person name="Reddy Y.A.N."/>
            <person name="Phadnis S."/>
            <person name="Ravikumar R.L."/>
            <person name="Schlapbach R."/>
            <person name="Sreeman S.M."/>
            <person name="Shimizu K.K."/>
        </authorList>
    </citation>
    <scope>NUCLEOTIDE SEQUENCE</scope>
</reference>
<dbReference type="EMBL" id="BQKI01000009">
    <property type="protein sequence ID" value="GJN02586.1"/>
    <property type="molecule type" value="Genomic_DNA"/>
</dbReference>
<comment type="caution">
    <text evidence="2">The sequence shown here is derived from an EMBL/GenBank/DDBJ whole genome shotgun (WGS) entry which is preliminary data.</text>
</comment>
<name>A0AAV5CWZ0_ELECO</name>
<feature type="transmembrane region" description="Helical" evidence="1">
    <location>
        <begin position="154"/>
        <end position="173"/>
    </location>
</feature>
<proteinExistence type="predicted"/>
<keyword evidence="1" id="KW-0812">Transmembrane</keyword>
<keyword evidence="3" id="KW-1185">Reference proteome</keyword>
<sequence>MELGLIVTSTYPTVPDGRETKAGGARRRRGEAAAIAAASGGDRRKLWSGGNGVGLETLPRASPTATRTLALVVLVAGAAFVAQLATREEYALLALFASQFVGFCVFTSMLALCALPEDGSQRRARRAVGQVLQWSLAMALPMSMAFWVVQSAPVAVGATLVGLALAVVFACYAELVRALWPDQGLH</sequence>
<evidence type="ECO:0000256" key="1">
    <source>
        <dbReference type="SAM" id="Phobius"/>
    </source>
</evidence>
<keyword evidence="1" id="KW-1133">Transmembrane helix</keyword>
<organism evidence="2 3">
    <name type="scientific">Eleusine coracana subsp. coracana</name>
    <dbReference type="NCBI Taxonomy" id="191504"/>
    <lineage>
        <taxon>Eukaryota</taxon>
        <taxon>Viridiplantae</taxon>
        <taxon>Streptophyta</taxon>
        <taxon>Embryophyta</taxon>
        <taxon>Tracheophyta</taxon>
        <taxon>Spermatophyta</taxon>
        <taxon>Magnoliopsida</taxon>
        <taxon>Liliopsida</taxon>
        <taxon>Poales</taxon>
        <taxon>Poaceae</taxon>
        <taxon>PACMAD clade</taxon>
        <taxon>Chloridoideae</taxon>
        <taxon>Cynodonteae</taxon>
        <taxon>Eleusininae</taxon>
        <taxon>Eleusine</taxon>
    </lineage>
</organism>
<evidence type="ECO:0000313" key="3">
    <source>
        <dbReference type="Proteomes" id="UP001054889"/>
    </source>
</evidence>
<feature type="transmembrane region" description="Helical" evidence="1">
    <location>
        <begin position="91"/>
        <end position="115"/>
    </location>
</feature>
<evidence type="ECO:0000313" key="2">
    <source>
        <dbReference type="EMBL" id="GJN02586.1"/>
    </source>
</evidence>
<feature type="transmembrane region" description="Helical" evidence="1">
    <location>
        <begin position="127"/>
        <end position="148"/>
    </location>
</feature>
<feature type="transmembrane region" description="Helical" evidence="1">
    <location>
        <begin position="68"/>
        <end position="85"/>
    </location>
</feature>
<dbReference type="AlphaFoldDB" id="A0AAV5CWZ0"/>
<keyword evidence="1" id="KW-0472">Membrane</keyword>
<gene>
    <name evidence="2" type="primary">ga19950</name>
    <name evidence="2" type="ORF">PR202_ga19950</name>
</gene>
<protein>
    <submittedName>
        <fullName evidence="2">Uncharacterized protein</fullName>
    </submittedName>
</protein>
<reference evidence="2" key="2">
    <citation type="submission" date="2021-12" db="EMBL/GenBank/DDBJ databases">
        <title>Resequencing data analysis of finger millet.</title>
        <authorList>
            <person name="Hatakeyama M."/>
            <person name="Aluri S."/>
            <person name="Balachadran M.T."/>
            <person name="Sivarajan S.R."/>
            <person name="Poveda L."/>
            <person name="Shimizu-Inatsugi R."/>
            <person name="Schlapbach R."/>
            <person name="Sreeman S.M."/>
            <person name="Shimizu K.K."/>
        </authorList>
    </citation>
    <scope>NUCLEOTIDE SEQUENCE</scope>
</reference>
<accession>A0AAV5CWZ0</accession>